<dbReference type="EMBL" id="JACHLK010000002">
    <property type="protein sequence ID" value="MBB6558982.1"/>
    <property type="molecule type" value="Genomic_DNA"/>
</dbReference>
<organism evidence="2 3">
    <name type="scientific">Acidovorax soli</name>
    <dbReference type="NCBI Taxonomy" id="592050"/>
    <lineage>
        <taxon>Bacteria</taxon>
        <taxon>Pseudomonadati</taxon>
        <taxon>Pseudomonadota</taxon>
        <taxon>Betaproteobacteria</taxon>
        <taxon>Burkholderiales</taxon>
        <taxon>Comamonadaceae</taxon>
        <taxon>Acidovorax</taxon>
    </lineage>
</organism>
<dbReference type="RefSeq" id="WP_184856384.1">
    <property type="nucleotide sequence ID" value="NZ_JACHLK010000002.1"/>
</dbReference>
<evidence type="ECO:0000256" key="1">
    <source>
        <dbReference type="SAM" id="SignalP"/>
    </source>
</evidence>
<evidence type="ECO:0000313" key="3">
    <source>
        <dbReference type="Proteomes" id="UP000575083"/>
    </source>
</evidence>
<proteinExistence type="predicted"/>
<sequence>MLFRRAFATLALSLSLAGIFLPVGQAAEIHPSEYERIRDRIKQSGSAPVSVLLLNALSIPDADARAAELQVRVDRLLTELGSEALPGGRLVNSLGILTVWVTEPGLEIVRNSTVASRALFLNEWRHGSLLPQSDGHLDELDRRLKASASGWVDVEATLAVPGAEFDIDRHTGEGSVVLISPAQHSAAVDAAMLLFRRLGVPTSSGLPASTAGGVITVLDVSGVTRNGTVLLRTNERGLAELAWNNWAIALKAPGYRPMLAPLVLPQGYATQPEPGAGQSRAVVFLKTPVEDWGVALATRKSTYRRVLEDVLAPYAVSGTPQWEESFGRATVVLPDAELERLAQARDLRVKYVVIEKPINKPTAPR</sequence>
<comment type="caution">
    <text evidence="2">The sequence shown here is derived from an EMBL/GenBank/DDBJ whole genome shotgun (WGS) entry which is preliminary data.</text>
</comment>
<accession>A0A7X0PCE1</accession>
<dbReference type="Proteomes" id="UP000575083">
    <property type="component" value="Unassembled WGS sequence"/>
</dbReference>
<evidence type="ECO:0000313" key="2">
    <source>
        <dbReference type="EMBL" id="MBB6558982.1"/>
    </source>
</evidence>
<feature type="chain" id="PRO_5030736611" evidence="1">
    <location>
        <begin position="27"/>
        <end position="365"/>
    </location>
</feature>
<feature type="signal peptide" evidence="1">
    <location>
        <begin position="1"/>
        <end position="26"/>
    </location>
</feature>
<gene>
    <name evidence="2" type="ORF">HNP48_001646</name>
</gene>
<name>A0A7X0PCE1_9BURK</name>
<reference evidence="2 3" key="1">
    <citation type="submission" date="2020-08" db="EMBL/GenBank/DDBJ databases">
        <title>Functional genomics of gut bacteria from endangered species of beetles.</title>
        <authorList>
            <person name="Carlos-Shanley C."/>
        </authorList>
    </citation>
    <scope>NUCLEOTIDE SEQUENCE [LARGE SCALE GENOMIC DNA]</scope>
    <source>
        <strain evidence="2 3">S00198</strain>
    </source>
</reference>
<dbReference type="AlphaFoldDB" id="A0A7X0PCE1"/>
<protein>
    <submittedName>
        <fullName evidence="2">Uncharacterized protein</fullName>
    </submittedName>
</protein>
<keyword evidence="3" id="KW-1185">Reference proteome</keyword>
<keyword evidence="1" id="KW-0732">Signal</keyword>